<evidence type="ECO:0000256" key="7">
    <source>
        <dbReference type="SAM" id="Phobius"/>
    </source>
</evidence>
<feature type="transmembrane region" description="Helical" evidence="7">
    <location>
        <begin position="288"/>
        <end position="306"/>
    </location>
</feature>
<comment type="subcellular location">
    <subcellularLocation>
        <location evidence="1">Cell membrane</location>
        <topology evidence="1">Multi-pass membrane protein</topology>
    </subcellularLocation>
</comment>
<name>A0A2T4UQB3_9MICO</name>
<evidence type="ECO:0000256" key="4">
    <source>
        <dbReference type="ARBA" id="ARBA00022989"/>
    </source>
</evidence>
<dbReference type="AlphaFoldDB" id="A0A2T4UQB3"/>
<evidence type="ECO:0000256" key="1">
    <source>
        <dbReference type="ARBA" id="ARBA00004651"/>
    </source>
</evidence>
<dbReference type="Gene3D" id="1.20.1250.20">
    <property type="entry name" value="MFS general substrate transporter like domains"/>
    <property type="match status" value="1"/>
</dbReference>
<feature type="transmembrane region" description="Helical" evidence="7">
    <location>
        <begin position="376"/>
        <end position="396"/>
    </location>
</feature>
<feature type="transmembrane region" description="Helical" evidence="7">
    <location>
        <begin position="226"/>
        <end position="247"/>
    </location>
</feature>
<reference evidence="9 10" key="1">
    <citation type="submission" date="2018-03" db="EMBL/GenBank/DDBJ databases">
        <title>Bacteriophage NCPPB3778 and a type I-E CRISPR drive the evolution of the US Biological Select Agent, Rathayibacter toxicus.</title>
        <authorList>
            <person name="Davis E.W.II."/>
            <person name="Tabima J.F."/>
            <person name="Weisberg A.J."/>
            <person name="Dantas Lopes L."/>
            <person name="Wiseman M.S."/>
            <person name="Wiseman M.S."/>
            <person name="Pupko T."/>
            <person name="Belcher M.S."/>
            <person name="Sechler A.J."/>
            <person name="Tancos M.A."/>
            <person name="Schroeder B.K."/>
            <person name="Murray T.D."/>
            <person name="Luster D.G."/>
            <person name="Schneider W.L."/>
            <person name="Rogers E."/>
            <person name="Andreote F.D."/>
            <person name="Grunwald N.J."/>
            <person name="Putnam M.L."/>
            <person name="Chang J.H."/>
        </authorList>
    </citation>
    <scope>NUCLEOTIDE SEQUENCE [LARGE SCALE GENOMIC DNA]</scope>
    <source>
        <strain evidence="9 10">DSM 15933</strain>
    </source>
</reference>
<dbReference type="PANTHER" id="PTHR43124:SF3">
    <property type="entry name" value="CHLORAMPHENICOL EFFLUX PUMP RV0191"/>
    <property type="match status" value="1"/>
</dbReference>
<dbReference type="SUPFAM" id="SSF103473">
    <property type="entry name" value="MFS general substrate transporter"/>
    <property type="match status" value="1"/>
</dbReference>
<proteinExistence type="predicted"/>
<keyword evidence="3 7" id="KW-0812">Transmembrane</keyword>
<dbReference type="GO" id="GO:0022857">
    <property type="term" value="F:transmembrane transporter activity"/>
    <property type="evidence" value="ECO:0007669"/>
    <property type="project" value="InterPro"/>
</dbReference>
<evidence type="ECO:0000256" key="5">
    <source>
        <dbReference type="ARBA" id="ARBA00023136"/>
    </source>
</evidence>
<protein>
    <submittedName>
        <fullName evidence="9">MFS transporter</fullName>
    </submittedName>
</protein>
<evidence type="ECO:0000259" key="8">
    <source>
        <dbReference type="PROSITE" id="PS50850"/>
    </source>
</evidence>
<feature type="transmembrane region" description="Helical" evidence="7">
    <location>
        <begin position="95"/>
        <end position="116"/>
    </location>
</feature>
<accession>A0A2T4UQB3</accession>
<keyword evidence="10" id="KW-1185">Reference proteome</keyword>
<feature type="transmembrane region" description="Helical" evidence="7">
    <location>
        <begin position="259"/>
        <end position="281"/>
    </location>
</feature>
<dbReference type="InterPro" id="IPR020846">
    <property type="entry name" value="MFS_dom"/>
</dbReference>
<feature type="region of interest" description="Disordered" evidence="6">
    <location>
        <begin position="1"/>
        <end position="21"/>
    </location>
</feature>
<feature type="transmembrane region" description="Helical" evidence="7">
    <location>
        <begin position="185"/>
        <end position="206"/>
    </location>
</feature>
<feature type="transmembrane region" description="Helical" evidence="7">
    <location>
        <begin position="29"/>
        <end position="49"/>
    </location>
</feature>
<dbReference type="PROSITE" id="PS50850">
    <property type="entry name" value="MFS"/>
    <property type="match status" value="1"/>
</dbReference>
<feature type="compositionally biased region" description="Low complexity" evidence="6">
    <location>
        <begin position="10"/>
        <end position="21"/>
    </location>
</feature>
<dbReference type="InterPro" id="IPR036259">
    <property type="entry name" value="MFS_trans_sf"/>
</dbReference>
<keyword evidence="4 7" id="KW-1133">Transmembrane helix</keyword>
<evidence type="ECO:0000313" key="9">
    <source>
        <dbReference type="EMBL" id="PTL71713.1"/>
    </source>
</evidence>
<comment type="caution">
    <text evidence="9">The sequence shown here is derived from an EMBL/GenBank/DDBJ whole genome shotgun (WGS) entry which is preliminary data.</text>
</comment>
<evidence type="ECO:0000313" key="10">
    <source>
        <dbReference type="Proteomes" id="UP000241085"/>
    </source>
</evidence>
<feature type="transmembrane region" description="Helical" evidence="7">
    <location>
        <begin position="153"/>
        <end position="179"/>
    </location>
</feature>
<dbReference type="InterPro" id="IPR050189">
    <property type="entry name" value="MFS_Efflux_Transporters"/>
</dbReference>
<feature type="transmembrane region" description="Helical" evidence="7">
    <location>
        <begin position="351"/>
        <end position="370"/>
    </location>
</feature>
<feature type="transmembrane region" description="Helical" evidence="7">
    <location>
        <begin position="122"/>
        <end position="141"/>
    </location>
</feature>
<gene>
    <name evidence="9" type="ORF">C1I63_01855</name>
</gene>
<evidence type="ECO:0000256" key="6">
    <source>
        <dbReference type="SAM" id="MobiDB-lite"/>
    </source>
</evidence>
<feature type="domain" description="Major facilitator superfamily (MFS) profile" evidence="8">
    <location>
        <begin position="29"/>
        <end position="399"/>
    </location>
</feature>
<dbReference type="CDD" id="cd17324">
    <property type="entry name" value="MFS_NepI_like"/>
    <property type="match status" value="1"/>
</dbReference>
<dbReference type="GO" id="GO:0005886">
    <property type="term" value="C:plasma membrane"/>
    <property type="evidence" value="ECO:0007669"/>
    <property type="project" value="UniProtKB-SubCell"/>
</dbReference>
<evidence type="ECO:0000256" key="2">
    <source>
        <dbReference type="ARBA" id="ARBA00022475"/>
    </source>
</evidence>
<dbReference type="InterPro" id="IPR011701">
    <property type="entry name" value="MFS"/>
</dbReference>
<dbReference type="Proteomes" id="UP000241085">
    <property type="component" value="Unassembled WGS sequence"/>
</dbReference>
<evidence type="ECO:0000256" key="3">
    <source>
        <dbReference type="ARBA" id="ARBA00022692"/>
    </source>
</evidence>
<keyword evidence="2" id="KW-1003">Cell membrane</keyword>
<organism evidence="9 10">
    <name type="scientific">Rathayibacter caricis DSM 15933</name>
    <dbReference type="NCBI Taxonomy" id="1328867"/>
    <lineage>
        <taxon>Bacteria</taxon>
        <taxon>Bacillati</taxon>
        <taxon>Actinomycetota</taxon>
        <taxon>Actinomycetes</taxon>
        <taxon>Micrococcales</taxon>
        <taxon>Microbacteriaceae</taxon>
        <taxon>Rathayibacter</taxon>
    </lineage>
</organism>
<sequence length="410" mass="41535">MARLQTAGMTTNAPSTAPPSTSARLPLNALLALATSGFLTVMLETLPAGVLPALSSDLGVEDATAGQTVTFYALGALLGAIPIISATMGWPRRRLLVIALGGYVLTSLIVAVSPFFAVTLAARFVAGLFAGVLWGILAGYVGRIVDPSQRGRALTIGLSGTPIALAFGTPAATVLATAVGWRLTFVIMAVITAAVVVWVLAAVPPLPGQERHERTTALQALRLPGVLPIIVVALLFFSGHALLYTYIAPFLALAGMGGSVSAVLLVFGVSALVGLWAIGLLIDRHLRLLMLVSTAVFALAVSVLAVAMSAPVLVVISVIAWGAAFGGSGTLQQTALTNASGTAVDAAQSVLVTGLNLGIALGGILGGLVLTGFGAGALPVATVTLLLLVLVIVAAGRRHAFPAAHRTDRS</sequence>
<feature type="transmembrane region" description="Helical" evidence="7">
    <location>
        <begin position="312"/>
        <end position="331"/>
    </location>
</feature>
<keyword evidence="5 7" id="KW-0472">Membrane</keyword>
<dbReference type="EMBL" id="PZPL01000001">
    <property type="protein sequence ID" value="PTL71713.1"/>
    <property type="molecule type" value="Genomic_DNA"/>
</dbReference>
<dbReference type="Pfam" id="PF07690">
    <property type="entry name" value="MFS_1"/>
    <property type="match status" value="1"/>
</dbReference>
<dbReference type="PANTHER" id="PTHR43124">
    <property type="entry name" value="PURINE EFFLUX PUMP PBUE"/>
    <property type="match status" value="1"/>
</dbReference>
<feature type="transmembrane region" description="Helical" evidence="7">
    <location>
        <begin position="69"/>
        <end position="88"/>
    </location>
</feature>